<evidence type="ECO:0000313" key="2">
    <source>
        <dbReference type="Proteomes" id="UP000748752"/>
    </source>
</evidence>
<dbReference type="Proteomes" id="UP000748752">
    <property type="component" value="Unassembled WGS sequence"/>
</dbReference>
<gene>
    <name evidence="1" type="ORF">CKO31_25065</name>
</gene>
<dbReference type="RefSeq" id="WP_200243563.1">
    <property type="nucleotide sequence ID" value="NZ_NRRV01000150.1"/>
</dbReference>
<proteinExistence type="predicted"/>
<evidence type="ECO:0000313" key="1">
    <source>
        <dbReference type="EMBL" id="MBK1633938.1"/>
    </source>
</evidence>
<sequence>MHAESIDWTKALLIAGGSPAVRDQIVDGVLELFADQGELAPLFVITGRSNEVGRLRELSHRGIGLAKQGAMPTLERLCKELQACLAENRLEDAGALGVALREERENVHRVVVALRSQG</sequence>
<keyword evidence="2" id="KW-1185">Reference proteome</keyword>
<organism evidence="1 2">
    <name type="scientific">Thiohalocapsa halophila</name>
    <dbReference type="NCBI Taxonomy" id="69359"/>
    <lineage>
        <taxon>Bacteria</taxon>
        <taxon>Pseudomonadati</taxon>
        <taxon>Pseudomonadota</taxon>
        <taxon>Gammaproteobacteria</taxon>
        <taxon>Chromatiales</taxon>
        <taxon>Chromatiaceae</taxon>
        <taxon>Thiohalocapsa</taxon>
    </lineage>
</organism>
<comment type="caution">
    <text evidence="1">The sequence shown here is derived from an EMBL/GenBank/DDBJ whole genome shotgun (WGS) entry which is preliminary data.</text>
</comment>
<accession>A0ABS1CQ70</accession>
<evidence type="ECO:0008006" key="3">
    <source>
        <dbReference type="Google" id="ProtNLM"/>
    </source>
</evidence>
<reference evidence="1 2" key="1">
    <citation type="journal article" date="2020" name="Microorganisms">
        <title>Osmotic Adaptation and Compatible Solute Biosynthesis of Phototrophic Bacteria as Revealed from Genome Analyses.</title>
        <authorList>
            <person name="Imhoff J.F."/>
            <person name="Rahn T."/>
            <person name="Kunzel S."/>
            <person name="Keller A."/>
            <person name="Neulinger S.C."/>
        </authorList>
    </citation>
    <scope>NUCLEOTIDE SEQUENCE [LARGE SCALE GENOMIC DNA]</scope>
    <source>
        <strain evidence="1 2">DSM 6210</strain>
    </source>
</reference>
<dbReference type="EMBL" id="NRRV01000150">
    <property type="protein sequence ID" value="MBK1633938.1"/>
    <property type="molecule type" value="Genomic_DNA"/>
</dbReference>
<protein>
    <recommendedName>
        <fullName evidence="3">Hpt domain-containing protein</fullName>
    </recommendedName>
</protein>
<name>A0ABS1CQ70_9GAMM</name>